<dbReference type="RefSeq" id="WP_413270616.1">
    <property type="nucleotide sequence ID" value="NZ_JBHFNQ010000090.1"/>
</dbReference>
<organism evidence="1 2">
    <name type="scientific">Floridaenema aerugineum BLCC-F46</name>
    <dbReference type="NCBI Taxonomy" id="3153654"/>
    <lineage>
        <taxon>Bacteria</taxon>
        <taxon>Bacillati</taxon>
        <taxon>Cyanobacteriota</taxon>
        <taxon>Cyanophyceae</taxon>
        <taxon>Oscillatoriophycideae</taxon>
        <taxon>Aerosakkonematales</taxon>
        <taxon>Aerosakkonemataceae</taxon>
        <taxon>Floridanema</taxon>
        <taxon>Floridanema aerugineum</taxon>
    </lineage>
</organism>
<proteinExistence type="predicted"/>
<comment type="caution">
    <text evidence="1">The sequence shown here is derived from an EMBL/GenBank/DDBJ whole genome shotgun (WGS) entry which is preliminary data.</text>
</comment>
<dbReference type="Proteomes" id="UP001576774">
    <property type="component" value="Unassembled WGS sequence"/>
</dbReference>
<evidence type="ECO:0000313" key="2">
    <source>
        <dbReference type="Proteomes" id="UP001576774"/>
    </source>
</evidence>
<reference evidence="1 2" key="1">
    <citation type="submission" date="2024-09" db="EMBL/GenBank/DDBJ databases">
        <title>Floridaenema gen nov. (Aerosakkonemataceae, Aerosakkonematales ord. nov., Cyanobacteria) from benthic tropical and subtropical fresh waters, with the description of four new species.</title>
        <authorList>
            <person name="Moretto J.A."/>
            <person name="Berthold D.E."/>
            <person name="Lefler F.W."/>
            <person name="Huang I.-S."/>
            <person name="Laughinghouse H. IV."/>
        </authorList>
    </citation>
    <scope>NUCLEOTIDE SEQUENCE [LARGE SCALE GENOMIC DNA]</scope>
    <source>
        <strain evidence="1 2">BLCC-F46</strain>
    </source>
</reference>
<accession>A0ABV4X414</accession>
<gene>
    <name evidence="1" type="ORF">ACE1CC_11605</name>
</gene>
<keyword evidence="2" id="KW-1185">Reference proteome</keyword>
<dbReference type="EMBL" id="JBHFNQ010000090">
    <property type="protein sequence ID" value="MFB2877519.1"/>
    <property type="molecule type" value="Genomic_DNA"/>
</dbReference>
<evidence type="ECO:0000313" key="1">
    <source>
        <dbReference type="EMBL" id="MFB2877519.1"/>
    </source>
</evidence>
<sequence length="112" mass="12891">MISKTYSLRDAINILKEHREKLEGEIGQQKIDRLLFNLEEISLDLESISEQIIDVAKGDSKRENLTEIFDFFQYGSIPHILGHLEAIEELLEKESNESERSVDIPSLHLPSN</sequence>
<name>A0ABV4X414_9CYAN</name>
<protein>
    <submittedName>
        <fullName evidence="1">Uncharacterized protein</fullName>
    </submittedName>
</protein>